<reference evidence="2 3" key="1">
    <citation type="submission" date="2013-02" db="EMBL/GenBank/DDBJ databases">
        <title>The Genome Annotation of Plasmodium falciparum CAMP/Malaysia.</title>
        <authorList>
            <consortium name="The Broad Institute Genome Sequencing Platform"/>
            <consortium name="The Broad Institute Genome Sequencing Center for Infectious Disease"/>
            <person name="Neafsey D."/>
            <person name="Hoffman S."/>
            <person name="Volkman S."/>
            <person name="Rosenthal P."/>
            <person name="Walker B."/>
            <person name="Young S.K."/>
            <person name="Zeng Q."/>
            <person name="Gargeya S."/>
            <person name="Fitzgerald M."/>
            <person name="Haas B."/>
            <person name="Abouelleil A."/>
            <person name="Allen A.W."/>
            <person name="Alvarado L."/>
            <person name="Arachchi H.M."/>
            <person name="Berlin A.M."/>
            <person name="Chapman S.B."/>
            <person name="Gainer-Dewar J."/>
            <person name="Goldberg J."/>
            <person name="Griggs A."/>
            <person name="Gujja S."/>
            <person name="Hansen M."/>
            <person name="Howarth C."/>
            <person name="Imamovic A."/>
            <person name="Ireland A."/>
            <person name="Larimer J."/>
            <person name="McCowan C."/>
            <person name="Murphy C."/>
            <person name="Pearson M."/>
            <person name="Poon T.W."/>
            <person name="Priest M."/>
            <person name="Roberts A."/>
            <person name="Saif S."/>
            <person name="Shea T."/>
            <person name="Sisk P."/>
            <person name="Sykes S."/>
            <person name="Wortman J."/>
            <person name="Nusbaum C."/>
            <person name="Birren B."/>
        </authorList>
    </citation>
    <scope>NUCLEOTIDE SEQUENCE [LARGE SCALE GENOMIC DNA]</scope>
    <source>
        <strain evidence="2 3">CAMP/Malaysia</strain>
    </source>
</reference>
<keyword evidence="1" id="KW-1133">Transmembrane helix</keyword>
<keyword evidence="1" id="KW-0472">Membrane</keyword>
<protein>
    <submittedName>
        <fullName evidence="2">Uncharacterized protein</fullName>
    </submittedName>
</protein>
<name>A0A024X191_PLAFC</name>
<dbReference type="AlphaFoldDB" id="A0A024X191"/>
<feature type="transmembrane region" description="Helical" evidence="1">
    <location>
        <begin position="67"/>
        <end position="88"/>
    </location>
</feature>
<gene>
    <name evidence="2" type="ORF">PFMC_05103</name>
</gene>
<evidence type="ECO:0000313" key="3">
    <source>
        <dbReference type="Proteomes" id="UP000030694"/>
    </source>
</evidence>
<organism evidence="2 3">
    <name type="scientific">Plasmodium falciparum (isolate Camp / Malaysia)</name>
    <dbReference type="NCBI Taxonomy" id="5835"/>
    <lineage>
        <taxon>Eukaryota</taxon>
        <taxon>Sar</taxon>
        <taxon>Alveolata</taxon>
        <taxon>Apicomplexa</taxon>
        <taxon>Aconoidasida</taxon>
        <taxon>Haemosporida</taxon>
        <taxon>Plasmodiidae</taxon>
        <taxon>Plasmodium</taxon>
        <taxon>Plasmodium (Laverania)</taxon>
    </lineage>
</organism>
<dbReference type="EMBL" id="KI927558">
    <property type="protein sequence ID" value="ETW58918.1"/>
    <property type="molecule type" value="Genomic_DNA"/>
</dbReference>
<proteinExistence type="predicted"/>
<reference evidence="2 3" key="2">
    <citation type="submission" date="2013-02" db="EMBL/GenBank/DDBJ databases">
        <title>The Genome Sequence of Plasmodium falciparum CAMP/Malaysia.</title>
        <authorList>
            <consortium name="The Broad Institute Genome Sequencing Platform"/>
            <consortium name="The Broad Institute Genome Sequencing Center for Infectious Disease"/>
            <person name="Neafsey D."/>
            <person name="Cheeseman I."/>
            <person name="Volkman S."/>
            <person name="Adams J."/>
            <person name="Walker B."/>
            <person name="Young S.K."/>
            <person name="Zeng Q."/>
            <person name="Gargeya S."/>
            <person name="Fitzgerald M."/>
            <person name="Haas B."/>
            <person name="Abouelleil A."/>
            <person name="Alvarado L."/>
            <person name="Arachchi H.M."/>
            <person name="Berlin A.M."/>
            <person name="Chapman S.B."/>
            <person name="Dewar J."/>
            <person name="Goldberg J."/>
            <person name="Griggs A."/>
            <person name="Gujja S."/>
            <person name="Hansen M."/>
            <person name="Howarth C."/>
            <person name="Imamovic A."/>
            <person name="Larimer J."/>
            <person name="McCowan C."/>
            <person name="Murphy C."/>
            <person name="Neiman D."/>
            <person name="Pearson M."/>
            <person name="Priest M."/>
            <person name="Roberts A."/>
            <person name="Saif S."/>
            <person name="Shea T."/>
            <person name="Sisk P."/>
            <person name="Sykes S."/>
            <person name="Wortman J."/>
            <person name="Nusbaum C."/>
            <person name="Birren B."/>
        </authorList>
    </citation>
    <scope>NUCLEOTIDE SEQUENCE [LARGE SCALE GENOMIC DNA]</scope>
    <source>
        <strain evidence="2 3">CAMP/Malaysia</strain>
    </source>
</reference>
<dbReference type="Proteomes" id="UP000030694">
    <property type="component" value="Unassembled WGS sequence"/>
</dbReference>
<accession>A0A024X191</accession>
<evidence type="ECO:0000256" key="1">
    <source>
        <dbReference type="SAM" id="Phobius"/>
    </source>
</evidence>
<sequence length="91" mass="11235">MSVITTFSKHDFYVANLFLFHILNNNIHKIYSNYCLPKNWGNNIKIRIRRNYLVNKNLMHDQNWFNIYFLNIIKKIKIINLLYIILIYKRE</sequence>
<evidence type="ECO:0000313" key="2">
    <source>
        <dbReference type="EMBL" id="ETW58918.1"/>
    </source>
</evidence>
<keyword evidence="1" id="KW-0812">Transmembrane</keyword>